<proteinExistence type="inferred from homology"/>
<dbReference type="PANTHER" id="PTHR31374">
    <property type="entry name" value="AUXIN-INDUCED PROTEIN-LIKE-RELATED"/>
    <property type="match status" value="1"/>
</dbReference>
<keyword evidence="4" id="KW-1185">Reference proteome</keyword>
<name>A0A804HVH9_MUSAM</name>
<reference evidence="2" key="1">
    <citation type="submission" date="2021-03" db="EMBL/GenBank/DDBJ databases">
        <authorList>
            <consortium name="Genoscope - CEA"/>
            <person name="William W."/>
        </authorList>
    </citation>
    <scope>NUCLEOTIDE SEQUENCE</scope>
    <source>
        <strain evidence="2">Doubled-haploid Pahang</strain>
    </source>
</reference>
<sequence length="178" mass="19747">MSQQYANSRNSKRPCSCQLTENSKPCMNTADPLLSCSLSQQLFIYPASESMFKAGVAKAKFMGSSNGVLKRAAKVLQRSLSCSRSDHLGSSLPGRSLKLQEADAAAVPQDVKEGQFAVVAVWDEQRRRFVVSLRCLSNPVFLRLLELAEEEFGFRHEGAIAIPCRPSELERIIRELPQ</sequence>
<accession>A0A804HVH9</accession>
<evidence type="ECO:0000313" key="3">
    <source>
        <dbReference type="EnsemblPlants" id="Ma01_p18180.1"/>
    </source>
</evidence>
<dbReference type="EnsemblPlants" id="Ma01_t18180.1">
    <property type="protein sequence ID" value="Ma01_p18180.1"/>
    <property type="gene ID" value="Ma01_g18180"/>
</dbReference>
<comment type="similarity">
    <text evidence="1">Belongs to the ARG7 family.</text>
</comment>
<dbReference type="PANTHER" id="PTHR31374:SF264">
    <property type="entry name" value="AUXIN-RESPONSIVE PROTEIN SAUR36-LIKE"/>
    <property type="match status" value="1"/>
</dbReference>
<evidence type="ECO:0000256" key="1">
    <source>
        <dbReference type="ARBA" id="ARBA00006974"/>
    </source>
</evidence>
<organism evidence="3 4">
    <name type="scientific">Musa acuminata subsp. malaccensis</name>
    <name type="common">Wild banana</name>
    <name type="synonym">Musa malaccensis</name>
    <dbReference type="NCBI Taxonomy" id="214687"/>
    <lineage>
        <taxon>Eukaryota</taxon>
        <taxon>Viridiplantae</taxon>
        <taxon>Streptophyta</taxon>
        <taxon>Embryophyta</taxon>
        <taxon>Tracheophyta</taxon>
        <taxon>Spermatophyta</taxon>
        <taxon>Magnoliopsida</taxon>
        <taxon>Liliopsida</taxon>
        <taxon>Zingiberales</taxon>
        <taxon>Musaceae</taxon>
        <taxon>Musa</taxon>
    </lineage>
</organism>
<dbReference type="GO" id="GO:0009733">
    <property type="term" value="P:response to auxin"/>
    <property type="evidence" value="ECO:0007669"/>
    <property type="project" value="InterPro"/>
</dbReference>
<evidence type="ECO:0000313" key="2">
    <source>
        <dbReference type="EMBL" id="CAG1859883.1"/>
    </source>
</evidence>
<dbReference type="Proteomes" id="UP000012960">
    <property type="component" value="Unplaced"/>
</dbReference>
<dbReference type="EMBL" id="HG996466">
    <property type="protein sequence ID" value="CAG1859883.1"/>
    <property type="molecule type" value="Genomic_DNA"/>
</dbReference>
<dbReference type="AlphaFoldDB" id="A0A804HVH9"/>
<dbReference type="Pfam" id="PF02519">
    <property type="entry name" value="Auxin_inducible"/>
    <property type="match status" value="1"/>
</dbReference>
<dbReference type="InParanoid" id="A0A804HVH9"/>
<dbReference type="Gramene" id="Ma01_t18180.1">
    <property type="protein sequence ID" value="Ma01_p18180.1"/>
    <property type="gene ID" value="Ma01_g18180"/>
</dbReference>
<reference evidence="3" key="2">
    <citation type="submission" date="2021-05" db="UniProtKB">
        <authorList>
            <consortium name="EnsemblPlants"/>
        </authorList>
    </citation>
    <scope>IDENTIFICATION</scope>
    <source>
        <strain evidence="3">subsp. malaccensis</strain>
    </source>
</reference>
<protein>
    <submittedName>
        <fullName evidence="2">(wild Malaysian banana) hypothetical protein</fullName>
    </submittedName>
</protein>
<dbReference type="InterPro" id="IPR003676">
    <property type="entry name" value="SAUR_fam"/>
</dbReference>
<gene>
    <name evidence="2" type="ORF">GSMUA_301780.1</name>
</gene>
<evidence type="ECO:0000313" key="4">
    <source>
        <dbReference type="Proteomes" id="UP000012960"/>
    </source>
</evidence>